<sequence>MSVKTNGTLSYARLLTKTEHQRVMNVINMNSTADVEFKAFSTSCEKGAQAFTKCTVDLVLYDTTFPNNEICVLIRNDSSQDTLRYELDLRPENKAVIETITPTPDATTGTSITVVPTQPSSANSLLPEFQSIFTALVVTNILCFII</sequence>
<organism evidence="1 2">
    <name type="scientific">Basidiobolus ranarum</name>
    <dbReference type="NCBI Taxonomy" id="34480"/>
    <lineage>
        <taxon>Eukaryota</taxon>
        <taxon>Fungi</taxon>
        <taxon>Fungi incertae sedis</taxon>
        <taxon>Zoopagomycota</taxon>
        <taxon>Entomophthoromycotina</taxon>
        <taxon>Basidiobolomycetes</taxon>
        <taxon>Basidiobolales</taxon>
        <taxon>Basidiobolaceae</taxon>
        <taxon>Basidiobolus</taxon>
    </lineage>
</organism>
<evidence type="ECO:0000313" key="1">
    <source>
        <dbReference type="EMBL" id="KAK9759542.1"/>
    </source>
</evidence>
<evidence type="ECO:0000313" key="2">
    <source>
        <dbReference type="Proteomes" id="UP001479436"/>
    </source>
</evidence>
<proteinExistence type="predicted"/>
<keyword evidence="2" id="KW-1185">Reference proteome</keyword>
<gene>
    <name evidence="1" type="ORF">K7432_017364</name>
</gene>
<name>A0ABR2WDG9_9FUNG</name>
<dbReference type="Proteomes" id="UP001479436">
    <property type="component" value="Unassembled WGS sequence"/>
</dbReference>
<comment type="caution">
    <text evidence="1">The sequence shown here is derived from an EMBL/GenBank/DDBJ whole genome shotgun (WGS) entry which is preliminary data.</text>
</comment>
<protein>
    <submittedName>
        <fullName evidence="1">Uncharacterized protein</fullName>
    </submittedName>
</protein>
<reference evidence="1 2" key="1">
    <citation type="submission" date="2023-04" db="EMBL/GenBank/DDBJ databases">
        <title>Genome of Basidiobolus ranarum AG-B5.</title>
        <authorList>
            <person name="Stajich J.E."/>
            <person name="Carter-House D."/>
            <person name="Gryganskyi A."/>
        </authorList>
    </citation>
    <scope>NUCLEOTIDE SEQUENCE [LARGE SCALE GENOMIC DNA]</scope>
    <source>
        <strain evidence="1 2">AG-B5</strain>
    </source>
</reference>
<dbReference type="EMBL" id="JASJQH010003686">
    <property type="protein sequence ID" value="KAK9759542.1"/>
    <property type="molecule type" value="Genomic_DNA"/>
</dbReference>
<accession>A0ABR2WDG9</accession>